<sequence>VRISASSSKTTGKAGRETGYVASTIADGE</sequence>
<protein>
    <submittedName>
        <fullName evidence="2">Uncharacterized protein</fullName>
    </submittedName>
</protein>
<dbReference type="EMBL" id="UINC01112914">
    <property type="protein sequence ID" value="SVC82184.1"/>
    <property type="molecule type" value="Genomic_DNA"/>
</dbReference>
<gene>
    <name evidence="2" type="ORF">METZ01_LOCUS335038</name>
</gene>
<evidence type="ECO:0000313" key="2">
    <source>
        <dbReference type="EMBL" id="SVC82184.1"/>
    </source>
</evidence>
<feature type="region of interest" description="Disordered" evidence="1">
    <location>
        <begin position="1"/>
        <end position="29"/>
    </location>
</feature>
<proteinExistence type="predicted"/>
<feature type="non-terminal residue" evidence="2">
    <location>
        <position position="29"/>
    </location>
</feature>
<feature type="non-terminal residue" evidence="2">
    <location>
        <position position="1"/>
    </location>
</feature>
<dbReference type="AlphaFoldDB" id="A0A382Q9C2"/>
<reference evidence="2" key="1">
    <citation type="submission" date="2018-05" db="EMBL/GenBank/DDBJ databases">
        <authorList>
            <person name="Lanie J.A."/>
            <person name="Ng W.-L."/>
            <person name="Kazmierczak K.M."/>
            <person name="Andrzejewski T.M."/>
            <person name="Davidsen T.M."/>
            <person name="Wayne K.J."/>
            <person name="Tettelin H."/>
            <person name="Glass J.I."/>
            <person name="Rusch D."/>
            <person name="Podicherti R."/>
            <person name="Tsui H.-C.T."/>
            <person name="Winkler M.E."/>
        </authorList>
    </citation>
    <scope>NUCLEOTIDE SEQUENCE</scope>
</reference>
<name>A0A382Q9C2_9ZZZZ</name>
<accession>A0A382Q9C2</accession>
<organism evidence="2">
    <name type="scientific">marine metagenome</name>
    <dbReference type="NCBI Taxonomy" id="408172"/>
    <lineage>
        <taxon>unclassified sequences</taxon>
        <taxon>metagenomes</taxon>
        <taxon>ecological metagenomes</taxon>
    </lineage>
</organism>
<evidence type="ECO:0000256" key="1">
    <source>
        <dbReference type="SAM" id="MobiDB-lite"/>
    </source>
</evidence>
<feature type="compositionally biased region" description="Polar residues" evidence="1">
    <location>
        <begin position="1"/>
        <end position="11"/>
    </location>
</feature>